<evidence type="ECO:0000313" key="2">
    <source>
        <dbReference type="EMBL" id="VFQ81181.1"/>
    </source>
</evidence>
<evidence type="ECO:0000313" key="3">
    <source>
        <dbReference type="Proteomes" id="UP000595140"/>
    </source>
</evidence>
<protein>
    <recommendedName>
        <fullName evidence="4">DUF1985 domain-containing protein</fullName>
    </recommendedName>
</protein>
<dbReference type="PANTHER" id="PTHR48449:SF1">
    <property type="entry name" value="DUF1985 DOMAIN-CONTAINING PROTEIN"/>
    <property type="match status" value="1"/>
</dbReference>
<evidence type="ECO:0008006" key="4">
    <source>
        <dbReference type="Google" id="ProtNLM"/>
    </source>
</evidence>
<dbReference type="AlphaFoldDB" id="A0A484LXA2"/>
<sequence>MVRSSNGTMYVRVCPEDLLVGSIGVKVNLYCNLAAGITSLKDNLNAKEQELFRTTAFGHFLEMGEIKWVSGQLLTLLVLNYVEPANKGGISNSIAFHISDRVLKMKPGGSKLPPVYMYLVDNLTRFNDFPWGFLFPLQIWAFETFMDLEGKGLCNRIEGSDRIWPRALRWETGSRARHVSLESAIFGGEKVNWKCMVPEKAELRRNDFRKYFKNVNRAEGVDGELCDANFGADCNKMKGKLHWGGERGDGNEIENRKEKKTKLKLPKKDARGEWNINNRE</sequence>
<reference evidence="2 3" key="1">
    <citation type="submission" date="2018-04" db="EMBL/GenBank/DDBJ databases">
        <authorList>
            <person name="Vogel A."/>
        </authorList>
    </citation>
    <scope>NUCLEOTIDE SEQUENCE [LARGE SCALE GENOMIC DNA]</scope>
</reference>
<dbReference type="PANTHER" id="PTHR48449">
    <property type="entry name" value="DUF1985 DOMAIN-CONTAINING PROTEIN"/>
    <property type="match status" value="1"/>
</dbReference>
<feature type="compositionally biased region" description="Basic and acidic residues" evidence="1">
    <location>
        <begin position="245"/>
        <end position="257"/>
    </location>
</feature>
<evidence type="ECO:0000256" key="1">
    <source>
        <dbReference type="SAM" id="MobiDB-lite"/>
    </source>
</evidence>
<dbReference type="Proteomes" id="UP000595140">
    <property type="component" value="Unassembled WGS sequence"/>
</dbReference>
<accession>A0A484LXA2</accession>
<gene>
    <name evidence="2" type="ORF">CCAM_LOCUS22957</name>
</gene>
<keyword evidence="3" id="KW-1185">Reference proteome</keyword>
<dbReference type="OrthoDB" id="1194650at2759"/>
<name>A0A484LXA2_9ASTE</name>
<organism evidence="2 3">
    <name type="scientific">Cuscuta campestris</name>
    <dbReference type="NCBI Taxonomy" id="132261"/>
    <lineage>
        <taxon>Eukaryota</taxon>
        <taxon>Viridiplantae</taxon>
        <taxon>Streptophyta</taxon>
        <taxon>Embryophyta</taxon>
        <taxon>Tracheophyta</taxon>
        <taxon>Spermatophyta</taxon>
        <taxon>Magnoliopsida</taxon>
        <taxon>eudicotyledons</taxon>
        <taxon>Gunneridae</taxon>
        <taxon>Pentapetalae</taxon>
        <taxon>asterids</taxon>
        <taxon>lamiids</taxon>
        <taxon>Solanales</taxon>
        <taxon>Convolvulaceae</taxon>
        <taxon>Cuscuteae</taxon>
        <taxon>Cuscuta</taxon>
        <taxon>Cuscuta subgen. Grammica</taxon>
        <taxon>Cuscuta sect. Cleistogrammica</taxon>
    </lineage>
</organism>
<feature type="region of interest" description="Disordered" evidence="1">
    <location>
        <begin position="245"/>
        <end position="280"/>
    </location>
</feature>
<feature type="compositionally biased region" description="Basic and acidic residues" evidence="1">
    <location>
        <begin position="266"/>
        <end position="280"/>
    </location>
</feature>
<proteinExistence type="predicted"/>
<dbReference type="EMBL" id="OOIL02002239">
    <property type="protein sequence ID" value="VFQ81181.1"/>
    <property type="molecule type" value="Genomic_DNA"/>
</dbReference>